<dbReference type="InterPro" id="IPR005762">
    <property type="entry name" value="MurD"/>
</dbReference>
<gene>
    <name evidence="5" type="primary">murD_9</name>
    <name evidence="5" type="ORF">SDC9_23123</name>
</gene>
<evidence type="ECO:0000256" key="4">
    <source>
        <dbReference type="ARBA" id="ARBA00022840"/>
    </source>
</evidence>
<evidence type="ECO:0000313" key="5">
    <source>
        <dbReference type="EMBL" id="MPL77270.1"/>
    </source>
</evidence>
<dbReference type="SUPFAM" id="SSF53244">
    <property type="entry name" value="MurD-like peptide ligases, peptide-binding domain"/>
    <property type="match status" value="1"/>
</dbReference>
<dbReference type="GO" id="GO:0051301">
    <property type="term" value="P:cell division"/>
    <property type="evidence" value="ECO:0007669"/>
    <property type="project" value="InterPro"/>
</dbReference>
<dbReference type="EC" id="6.3.2.9" evidence="5"/>
<dbReference type="PANTHER" id="PTHR43692:SF1">
    <property type="entry name" value="UDP-N-ACETYLMURAMOYLALANINE--D-GLUTAMATE LIGASE"/>
    <property type="match status" value="1"/>
</dbReference>
<dbReference type="EMBL" id="VSSQ01000105">
    <property type="protein sequence ID" value="MPL77270.1"/>
    <property type="molecule type" value="Genomic_DNA"/>
</dbReference>
<name>A0A644UEH5_9ZZZZ</name>
<reference evidence="5" key="1">
    <citation type="submission" date="2019-08" db="EMBL/GenBank/DDBJ databases">
        <authorList>
            <person name="Kucharzyk K."/>
            <person name="Murdoch R.W."/>
            <person name="Higgins S."/>
            <person name="Loffler F."/>
        </authorList>
    </citation>
    <scope>NUCLEOTIDE SEQUENCE</scope>
</reference>
<dbReference type="GO" id="GO:0008360">
    <property type="term" value="P:regulation of cell shape"/>
    <property type="evidence" value="ECO:0007669"/>
    <property type="project" value="InterPro"/>
</dbReference>
<proteinExistence type="predicted"/>
<keyword evidence="1" id="KW-0963">Cytoplasm</keyword>
<dbReference type="AlphaFoldDB" id="A0A644UEH5"/>
<protein>
    <submittedName>
        <fullName evidence="5">UDP-N-acetylmuramoylalanine--D-glutamate ligase</fullName>
        <ecNumber evidence="5">6.3.2.9</ecNumber>
    </submittedName>
</protein>
<keyword evidence="4" id="KW-0067">ATP-binding</keyword>
<keyword evidence="2 5" id="KW-0436">Ligase</keyword>
<dbReference type="InterPro" id="IPR036615">
    <property type="entry name" value="Mur_ligase_C_dom_sf"/>
</dbReference>
<accession>A0A644UEH5</accession>
<dbReference type="GO" id="GO:0005737">
    <property type="term" value="C:cytoplasm"/>
    <property type="evidence" value="ECO:0007669"/>
    <property type="project" value="InterPro"/>
</dbReference>
<comment type="caution">
    <text evidence="5">The sequence shown here is derived from an EMBL/GenBank/DDBJ whole genome shotgun (WGS) entry which is preliminary data.</text>
</comment>
<dbReference type="GO" id="GO:0008764">
    <property type="term" value="F:UDP-N-acetylmuramoylalanine-D-glutamate ligase activity"/>
    <property type="evidence" value="ECO:0007669"/>
    <property type="project" value="UniProtKB-EC"/>
</dbReference>
<keyword evidence="3" id="KW-0547">Nucleotide-binding</keyword>
<evidence type="ECO:0000256" key="2">
    <source>
        <dbReference type="ARBA" id="ARBA00022598"/>
    </source>
</evidence>
<evidence type="ECO:0000256" key="3">
    <source>
        <dbReference type="ARBA" id="ARBA00022741"/>
    </source>
</evidence>
<organism evidence="5">
    <name type="scientific">bioreactor metagenome</name>
    <dbReference type="NCBI Taxonomy" id="1076179"/>
    <lineage>
        <taxon>unclassified sequences</taxon>
        <taxon>metagenomes</taxon>
        <taxon>ecological metagenomes</taxon>
    </lineage>
</organism>
<sequence length="178" mass="20327">MTIDLLAKQGAKKVYTNLAGRTYQDILFKREEMQNQFSPQIEQEHQREVVAKIRDVKYINDAFSINSNITWFTMEQISSRIVWIVENDNVEQNYDGLISTCREKVVALICYGKNIEMLKRTFQGIVPSILPVNNINDAVILASAVAQENDVVLFSPANGSKEDIEKRGLEFRKAVNNL</sequence>
<dbReference type="PANTHER" id="PTHR43692">
    <property type="entry name" value="UDP-N-ACETYLMURAMOYLALANINE--D-GLUTAMATE LIGASE"/>
    <property type="match status" value="1"/>
</dbReference>
<dbReference type="Gene3D" id="3.90.190.20">
    <property type="entry name" value="Mur ligase, C-terminal domain"/>
    <property type="match status" value="1"/>
</dbReference>
<evidence type="ECO:0000256" key="1">
    <source>
        <dbReference type="ARBA" id="ARBA00022490"/>
    </source>
</evidence>
<dbReference type="GO" id="GO:0005524">
    <property type="term" value="F:ATP binding"/>
    <property type="evidence" value="ECO:0007669"/>
    <property type="project" value="UniProtKB-KW"/>
</dbReference>